<comment type="similarity">
    <text evidence="7">Belongs to the class-I aminoacyl-tRNA synthetase family.</text>
</comment>
<evidence type="ECO:0000259" key="8">
    <source>
        <dbReference type="Pfam" id="PF00749"/>
    </source>
</evidence>
<reference evidence="10" key="1">
    <citation type="journal article" date="2019" name="Int. J. Syst. Evol. Microbiol.">
        <title>The Global Catalogue of Microorganisms (GCM) 10K type strain sequencing project: providing services to taxonomists for standard genome sequencing and annotation.</title>
        <authorList>
            <consortium name="The Broad Institute Genomics Platform"/>
            <consortium name="The Broad Institute Genome Sequencing Center for Infectious Disease"/>
            <person name="Wu L."/>
            <person name="Ma J."/>
        </authorList>
    </citation>
    <scope>NUCLEOTIDE SEQUENCE [LARGE SCALE GENOMIC DNA]</scope>
    <source>
        <strain evidence="10">CGMCC 4.7192</strain>
    </source>
</reference>
<evidence type="ECO:0000256" key="2">
    <source>
        <dbReference type="ARBA" id="ARBA00022723"/>
    </source>
</evidence>
<evidence type="ECO:0000256" key="3">
    <source>
        <dbReference type="ARBA" id="ARBA00022741"/>
    </source>
</evidence>
<evidence type="ECO:0000313" key="10">
    <source>
        <dbReference type="Proteomes" id="UP001597294"/>
    </source>
</evidence>
<dbReference type="PANTHER" id="PTHR43311">
    <property type="entry name" value="GLUTAMATE--TRNA LIGASE"/>
    <property type="match status" value="1"/>
</dbReference>
<dbReference type="Gene3D" id="3.40.50.620">
    <property type="entry name" value="HUPs"/>
    <property type="match status" value="1"/>
</dbReference>
<dbReference type="InterPro" id="IPR000924">
    <property type="entry name" value="Glu/Gln-tRNA-synth"/>
</dbReference>
<dbReference type="EC" id="6.1.1.-" evidence="9"/>
<dbReference type="InterPro" id="IPR001412">
    <property type="entry name" value="aa-tRNA-synth_I_CS"/>
</dbReference>
<evidence type="ECO:0000256" key="7">
    <source>
        <dbReference type="RuleBase" id="RU363037"/>
    </source>
</evidence>
<organism evidence="9 10">
    <name type="scientific">Kiloniella antarctica</name>
    <dbReference type="NCBI Taxonomy" id="1550907"/>
    <lineage>
        <taxon>Bacteria</taxon>
        <taxon>Pseudomonadati</taxon>
        <taxon>Pseudomonadota</taxon>
        <taxon>Alphaproteobacteria</taxon>
        <taxon>Rhodospirillales</taxon>
        <taxon>Kiloniellaceae</taxon>
        <taxon>Kiloniella</taxon>
    </lineage>
</organism>
<dbReference type="PRINTS" id="PR00987">
    <property type="entry name" value="TRNASYNTHGLU"/>
</dbReference>
<dbReference type="Proteomes" id="UP001597294">
    <property type="component" value="Unassembled WGS sequence"/>
</dbReference>
<feature type="domain" description="Glutamyl/glutaminyl-tRNA synthetase class Ib catalytic" evidence="8">
    <location>
        <begin position="8"/>
        <end position="278"/>
    </location>
</feature>
<dbReference type="RefSeq" id="WP_380247965.1">
    <property type="nucleotide sequence ID" value="NZ_JBHUII010000001.1"/>
</dbReference>
<keyword evidence="7" id="KW-0648">Protein biosynthesis</keyword>
<dbReference type="PROSITE" id="PS00178">
    <property type="entry name" value="AA_TRNA_LIGASE_I"/>
    <property type="match status" value="1"/>
</dbReference>
<dbReference type="NCBIfam" id="NF004315">
    <property type="entry name" value="PRK05710.1-4"/>
    <property type="match status" value="1"/>
</dbReference>
<accession>A0ABW5BHP6</accession>
<name>A0ABW5BHP6_9PROT</name>
<keyword evidence="4" id="KW-0862">Zinc</keyword>
<dbReference type="PANTHER" id="PTHR43311:SF1">
    <property type="entry name" value="GLUTAMYL-Q TRNA(ASP) SYNTHETASE"/>
    <property type="match status" value="1"/>
</dbReference>
<keyword evidence="1 7" id="KW-0436">Ligase</keyword>
<keyword evidence="6 7" id="KW-0030">Aminoacyl-tRNA synthetase</keyword>
<protein>
    <submittedName>
        <fullName evidence="9">tRNA glutamyl-Q(34) synthetase GluQRS</fullName>
        <ecNumber evidence="9">6.1.1.-</ecNumber>
    </submittedName>
</protein>
<dbReference type="GO" id="GO:0016874">
    <property type="term" value="F:ligase activity"/>
    <property type="evidence" value="ECO:0007669"/>
    <property type="project" value="UniProtKB-KW"/>
</dbReference>
<dbReference type="InterPro" id="IPR014729">
    <property type="entry name" value="Rossmann-like_a/b/a_fold"/>
</dbReference>
<evidence type="ECO:0000256" key="5">
    <source>
        <dbReference type="ARBA" id="ARBA00022840"/>
    </source>
</evidence>
<evidence type="ECO:0000256" key="6">
    <source>
        <dbReference type="ARBA" id="ARBA00023146"/>
    </source>
</evidence>
<evidence type="ECO:0000256" key="4">
    <source>
        <dbReference type="ARBA" id="ARBA00022833"/>
    </source>
</evidence>
<proteinExistence type="inferred from homology"/>
<dbReference type="SUPFAM" id="SSF52374">
    <property type="entry name" value="Nucleotidylyl transferase"/>
    <property type="match status" value="1"/>
</dbReference>
<gene>
    <name evidence="9" type="primary">gluQRS</name>
    <name evidence="9" type="ORF">ACFSKO_02235</name>
</gene>
<dbReference type="InterPro" id="IPR049940">
    <property type="entry name" value="GluQ/Sye"/>
</dbReference>
<keyword evidence="10" id="KW-1185">Reference proteome</keyword>
<comment type="caution">
    <text evidence="9">The sequence shown here is derived from an EMBL/GenBank/DDBJ whole genome shotgun (WGS) entry which is preliminary data.</text>
</comment>
<evidence type="ECO:0000256" key="1">
    <source>
        <dbReference type="ARBA" id="ARBA00022598"/>
    </source>
</evidence>
<keyword evidence="3 7" id="KW-0547">Nucleotide-binding</keyword>
<dbReference type="InterPro" id="IPR020058">
    <property type="entry name" value="Glu/Gln-tRNA-synth_Ib_cat-dom"/>
</dbReference>
<evidence type="ECO:0000313" key="9">
    <source>
        <dbReference type="EMBL" id="MFD2204408.1"/>
    </source>
</evidence>
<keyword evidence="2" id="KW-0479">Metal-binding</keyword>
<sequence length="287" mass="32806">MISAQPIILRFAPSPSGYLHLGHAYSALFSATQAQKLKARLLLRIEDIDTTRCRKSFEDAIYEDLRWLGIKWEEPVRIQSQHMNDYKKALDQLDEQHLLYPCFCTRKEIQAEIKQSGKAPHGPDGLIYPGTCKKIPLGQRQEKIDQGHPYALRLDMKKSIELTGPLYWRDVSAGQIKATPEDFGDVVLARKDIATSYHLAVTVDDALQEVNYITRGKDLFEATHIHRLLQALLVLPVPTWHHHNLIYDDTGTRLAKRHNALALRELRERGQNPKQVTAMAGFKNWSP</sequence>
<dbReference type="EMBL" id="JBHUII010000001">
    <property type="protein sequence ID" value="MFD2204408.1"/>
    <property type="molecule type" value="Genomic_DNA"/>
</dbReference>
<dbReference type="Pfam" id="PF00749">
    <property type="entry name" value="tRNA-synt_1c"/>
    <property type="match status" value="1"/>
</dbReference>
<keyword evidence="5 7" id="KW-0067">ATP-binding</keyword>